<evidence type="ECO:0000313" key="2">
    <source>
        <dbReference type="Proteomes" id="UP001352852"/>
    </source>
</evidence>
<name>A0ABU7DLQ4_9TELE</name>
<sequence>MSYPIHFLVQTEFVFKQSSSSCRSHFDIMRPKQHRTIDQQFLAIESLQTGCSWTEAATELRVSQSFISRLRQRSRETGRDTKWHRSGDPLTKSHTDDRFIVKRAMQNRMMNAMPNNSRHI</sequence>
<dbReference type="Proteomes" id="UP001352852">
    <property type="component" value="Unassembled WGS sequence"/>
</dbReference>
<evidence type="ECO:0008006" key="3">
    <source>
        <dbReference type="Google" id="ProtNLM"/>
    </source>
</evidence>
<accession>A0ABU7DLQ4</accession>
<dbReference type="EMBL" id="JAHUTJ010026778">
    <property type="protein sequence ID" value="MED6274995.1"/>
    <property type="molecule type" value="Genomic_DNA"/>
</dbReference>
<evidence type="ECO:0000313" key="1">
    <source>
        <dbReference type="EMBL" id="MED6274995.1"/>
    </source>
</evidence>
<protein>
    <recommendedName>
        <fullName evidence="3">Transposase</fullName>
    </recommendedName>
</protein>
<dbReference type="SUPFAM" id="SSF46689">
    <property type="entry name" value="Homeodomain-like"/>
    <property type="match status" value="1"/>
</dbReference>
<dbReference type="InterPro" id="IPR009057">
    <property type="entry name" value="Homeodomain-like_sf"/>
</dbReference>
<proteinExistence type="predicted"/>
<gene>
    <name evidence="1" type="ORF">CHARACLAT_021936</name>
</gene>
<comment type="caution">
    <text evidence="1">The sequence shown here is derived from an EMBL/GenBank/DDBJ whole genome shotgun (WGS) entry which is preliminary data.</text>
</comment>
<organism evidence="1 2">
    <name type="scientific">Characodon lateralis</name>
    <dbReference type="NCBI Taxonomy" id="208331"/>
    <lineage>
        <taxon>Eukaryota</taxon>
        <taxon>Metazoa</taxon>
        <taxon>Chordata</taxon>
        <taxon>Craniata</taxon>
        <taxon>Vertebrata</taxon>
        <taxon>Euteleostomi</taxon>
        <taxon>Actinopterygii</taxon>
        <taxon>Neopterygii</taxon>
        <taxon>Teleostei</taxon>
        <taxon>Neoteleostei</taxon>
        <taxon>Acanthomorphata</taxon>
        <taxon>Ovalentaria</taxon>
        <taxon>Atherinomorphae</taxon>
        <taxon>Cyprinodontiformes</taxon>
        <taxon>Goodeidae</taxon>
        <taxon>Characodon</taxon>
    </lineage>
</organism>
<reference evidence="1 2" key="1">
    <citation type="submission" date="2021-06" db="EMBL/GenBank/DDBJ databases">
        <authorList>
            <person name="Palmer J.M."/>
        </authorList>
    </citation>
    <scope>NUCLEOTIDE SEQUENCE [LARGE SCALE GENOMIC DNA]</scope>
    <source>
        <strain evidence="1 2">CL_MEX2019</strain>
        <tissue evidence="1">Muscle</tissue>
    </source>
</reference>
<keyword evidence="2" id="KW-1185">Reference proteome</keyword>